<evidence type="ECO:0000256" key="8">
    <source>
        <dbReference type="ARBA" id="ARBA00022723"/>
    </source>
</evidence>
<keyword evidence="12" id="KW-0106">Calcium</keyword>
<dbReference type="Gene3D" id="3.40.720.10">
    <property type="entry name" value="Alkaline Phosphatase, subunit A"/>
    <property type="match status" value="2"/>
</dbReference>
<dbReference type="EMBL" id="RQTK01000413">
    <property type="protein sequence ID" value="RUS80059.1"/>
    <property type="molecule type" value="Genomic_DNA"/>
</dbReference>
<comment type="catalytic activity">
    <reaction evidence="24">
        <text>pyridoxal 5'-phosphate + H2O = pyridoxal + phosphate</text>
        <dbReference type="Rhea" id="RHEA:20533"/>
        <dbReference type="ChEBI" id="CHEBI:15377"/>
        <dbReference type="ChEBI" id="CHEBI:17310"/>
        <dbReference type="ChEBI" id="CHEBI:43474"/>
        <dbReference type="ChEBI" id="CHEBI:597326"/>
    </reaction>
    <physiologicalReaction direction="left-to-right" evidence="24">
        <dbReference type="Rhea" id="RHEA:20534"/>
    </physiologicalReaction>
</comment>
<keyword evidence="14" id="KW-0472">Membrane</keyword>
<dbReference type="PRINTS" id="PR00113">
    <property type="entry name" value="ALKPHPHTASE"/>
</dbReference>
<dbReference type="GO" id="GO:0046872">
    <property type="term" value="F:metal ion binding"/>
    <property type="evidence" value="ECO:0007669"/>
    <property type="project" value="UniProtKB-KW"/>
</dbReference>
<dbReference type="GO" id="GO:0005886">
    <property type="term" value="C:plasma membrane"/>
    <property type="evidence" value="ECO:0007669"/>
    <property type="project" value="UniProtKB-SubCell"/>
</dbReference>
<dbReference type="GO" id="GO:0004035">
    <property type="term" value="F:alkaline phosphatase activity"/>
    <property type="evidence" value="ECO:0007669"/>
    <property type="project" value="UniProtKB-EC"/>
</dbReference>
<dbReference type="GO" id="GO:0033883">
    <property type="term" value="F:pyridoxal phosphatase activity"/>
    <property type="evidence" value="ECO:0007669"/>
    <property type="project" value="RHEA"/>
</dbReference>
<comment type="catalytic activity">
    <reaction evidence="22">
        <text>ATP + H2O = ADP + phosphate + H(+)</text>
        <dbReference type="Rhea" id="RHEA:13065"/>
        <dbReference type="ChEBI" id="CHEBI:15377"/>
        <dbReference type="ChEBI" id="CHEBI:15378"/>
        <dbReference type="ChEBI" id="CHEBI:30616"/>
        <dbReference type="ChEBI" id="CHEBI:43474"/>
        <dbReference type="ChEBI" id="CHEBI:456216"/>
    </reaction>
    <physiologicalReaction direction="left-to-right" evidence="22">
        <dbReference type="Rhea" id="RHEA:13066"/>
    </physiologicalReaction>
</comment>
<feature type="binding site" evidence="27">
    <location>
        <position position="290"/>
    </location>
    <ligand>
        <name>Zn(2+)</name>
        <dbReference type="ChEBI" id="CHEBI:29105"/>
        <label>2</label>
    </ligand>
</feature>
<evidence type="ECO:0000256" key="5">
    <source>
        <dbReference type="ARBA" id="ARBA00022475"/>
    </source>
</evidence>
<evidence type="ECO:0000256" key="27">
    <source>
        <dbReference type="PIRSR" id="PIRSR601952-2"/>
    </source>
</evidence>
<comment type="cofactor">
    <cofactor evidence="1">
        <name>Ca(2+)</name>
        <dbReference type="ChEBI" id="CHEBI:29108"/>
    </cofactor>
</comment>
<keyword evidence="6" id="KW-0597">Phosphoprotein</keyword>
<dbReference type="OrthoDB" id="5818554at2759"/>
<dbReference type="EC" id="3.1.3.1" evidence="29"/>
<dbReference type="Proteomes" id="UP000271974">
    <property type="component" value="Unassembled WGS sequence"/>
</dbReference>
<comment type="catalytic activity">
    <reaction evidence="23">
        <text>phosphoethanolamine + H2O = ethanolamine + phosphate</text>
        <dbReference type="Rhea" id="RHEA:16089"/>
        <dbReference type="ChEBI" id="CHEBI:15377"/>
        <dbReference type="ChEBI" id="CHEBI:43474"/>
        <dbReference type="ChEBI" id="CHEBI:57603"/>
        <dbReference type="ChEBI" id="CHEBI:58190"/>
    </reaction>
    <physiologicalReaction direction="left-to-right" evidence="23">
        <dbReference type="Rhea" id="RHEA:16090"/>
    </physiologicalReaction>
</comment>
<feature type="binding site" evidence="27">
    <location>
        <position position="404"/>
    </location>
    <ligand>
        <name>Zn(2+)</name>
        <dbReference type="ChEBI" id="CHEBI:29105"/>
        <label>2</label>
    </ligand>
</feature>
<dbReference type="GO" id="GO:0031214">
    <property type="term" value="P:biomineral tissue development"/>
    <property type="evidence" value="ECO:0007669"/>
    <property type="project" value="UniProtKB-KW"/>
</dbReference>
<feature type="binding site" evidence="27">
    <location>
        <position position="35"/>
    </location>
    <ligand>
        <name>Zn(2+)</name>
        <dbReference type="ChEBI" id="CHEBI:29105"/>
        <label>2</label>
    </ligand>
</feature>
<comment type="cofactor">
    <cofactor evidence="27">
        <name>Mg(2+)</name>
        <dbReference type="ChEBI" id="CHEBI:18420"/>
    </cofactor>
    <text evidence="27">Binds 1 Mg(2+) ion.</text>
</comment>
<evidence type="ECO:0000256" key="1">
    <source>
        <dbReference type="ARBA" id="ARBA00001913"/>
    </source>
</evidence>
<evidence type="ECO:0000256" key="3">
    <source>
        <dbReference type="ARBA" id="ARBA00005984"/>
    </source>
</evidence>
<keyword evidence="31" id="KW-1185">Reference proteome</keyword>
<comment type="catalytic activity">
    <reaction evidence="25">
        <text>ADP + H2O = AMP + phosphate + H(+)</text>
        <dbReference type="Rhea" id="RHEA:61436"/>
        <dbReference type="ChEBI" id="CHEBI:15377"/>
        <dbReference type="ChEBI" id="CHEBI:15378"/>
        <dbReference type="ChEBI" id="CHEBI:43474"/>
        <dbReference type="ChEBI" id="CHEBI:456215"/>
        <dbReference type="ChEBI" id="CHEBI:456216"/>
    </reaction>
    <physiologicalReaction direction="left-to-right" evidence="25">
        <dbReference type="Rhea" id="RHEA:61437"/>
    </physiologicalReaction>
</comment>
<evidence type="ECO:0000256" key="11">
    <source>
        <dbReference type="ARBA" id="ARBA00022833"/>
    </source>
</evidence>
<evidence type="ECO:0000256" key="9">
    <source>
        <dbReference type="ARBA" id="ARBA00022729"/>
    </source>
</evidence>
<organism evidence="30 31">
    <name type="scientific">Elysia chlorotica</name>
    <name type="common">Eastern emerald elysia</name>
    <name type="synonym">Sea slug</name>
    <dbReference type="NCBI Taxonomy" id="188477"/>
    <lineage>
        <taxon>Eukaryota</taxon>
        <taxon>Metazoa</taxon>
        <taxon>Spiralia</taxon>
        <taxon>Lophotrochozoa</taxon>
        <taxon>Mollusca</taxon>
        <taxon>Gastropoda</taxon>
        <taxon>Heterobranchia</taxon>
        <taxon>Euthyneura</taxon>
        <taxon>Panpulmonata</taxon>
        <taxon>Sacoglossa</taxon>
        <taxon>Placobranchoidea</taxon>
        <taxon>Plakobranchidae</taxon>
        <taxon>Elysia</taxon>
    </lineage>
</organism>
<dbReference type="STRING" id="188477.A0A433TET2"/>
<feature type="binding site" evidence="27">
    <location>
        <position position="134"/>
    </location>
    <ligand>
        <name>Mg(2+)</name>
        <dbReference type="ChEBI" id="CHEBI:18420"/>
    </ligand>
</feature>
<evidence type="ECO:0000256" key="21">
    <source>
        <dbReference type="ARBA" id="ARBA00048097"/>
    </source>
</evidence>
<evidence type="ECO:0000256" key="12">
    <source>
        <dbReference type="ARBA" id="ARBA00022837"/>
    </source>
</evidence>
<dbReference type="AlphaFoldDB" id="A0A433TET2"/>
<dbReference type="InterPro" id="IPR001952">
    <property type="entry name" value="Alkaline_phosphatase"/>
</dbReference>
<reference evidence="30 31" key="1">
    <citation type="submission" date="2019-01" db="EMBL/GenBank/DDBJ databases">
        <title>A draft genome assembly of the solar-powered sea slug Elysia chlorotica.</title>
        <authorList>
            <person name="Cai H."/>
            <person name="Li Q."/>
            <person name="Fang X."/>
            <person name="Li J."/>
            <person name="Curtis N.E."/>
            <person name="Altenburger A."/>
            <person name="Shibata T."/>
            <person name="Feng M."/>
            <person name="Maeda T."/>
            <person name="Schwartz J.A."/>
            <person name="Shigenobu S."/>
            <person name="Lundholm N."/>
            <person name="Nishiyama T."/>
            <person name="Yang H."/>
            <person name="Hasebe M."/>
            <person name="Li S."/>
            <person name="Pierce S.K."/>
            <person name="Wang J."/>
        </authorList>
    </citation>
    <scope>NUCLEOTIDE SEQUENCE [LARGE SCALE GENOMIC DNA]</scope>
    <source>
        <strain evidence="30">EC2010</strain>
        <tissue evidence="30">Whole organism of an adult</tissue>
    </source>
</reference>
<evidence type="ECO:0000256" key="13">
    <source>
        <dbReference type="ARBA" id="ARBA00022842"/>
    </source>
</evidence>
<feature type="binding site" evidence="27">
    <location>
        <position position="132"/>
    </location>
    <ligand>
        <name>Mg(2+)</name>
        <dbReference type="ChEBI" id="CHEBI:18420"/>
    </ligand>
</feature>
<comment type="subcellular location">
    <subcellularLocation>
        <location evidence="2">Cell membrane</location>
        <topology evidence="2">Lipid-anchor</topology>
    </subcellularLocation>
    <subcellularLocation>
        <location evidence="20">Extracellular vesicle membrane</location>
        <topology evidence="20">Lipid-anchor</topology>
        <topology evidence="20">GPI-anchor</topology>
    </subcellularLocation>
</comment>
<feature type="binding site" evidence="27">
    <location>
        <position position="281"/>
    </location>
    <ligand>
        <name>Mg(2+)</name>
        <dbReference type="ChEBI" id="CHEBI:18420"/>
    </ligand>
</feature>
<evidence type="ECO:0000256" key="10">
    <source>
        <dbReference type="ARBA" id="ARBA00022801"/>
    </source>
</evidence>
<dbReference type="GO" id="GO:0052732">
    <property type="term" value="F:phosphoethanolamine phosphatase activity"/>
    <property type="evidence" value="ECO:0007669"/>
    <property type="project" value="RHEA"/>
</dbReference>
<evidence type="ECO:0000256" key="22">
    <source>
        <dbReference type="ARBA" id="ARBA00048778"/>
    </source>
</evidence>
<evidence type="ECO:0000256" key="6">
    <source>
        <dbReference type="ARBA" id="ARBA00022553"/>
    </source>
</evidence>
<feature type="active site" description="Phosphoserine intermediate" evidence="26">
    <location>
        <position position="71"/>
    </location>
</feature>
<comment type="subunit">
    <text evidence="4">Homodimer.</text>
</comment>
<feature type="binding site" evidence="27">
    <location>
        <position position="286"/>
    </location>
    <ligand>
        <name>Zn(2+)</name>
        <dbReference type="ChEBI" id="CHEBI:29105"/>
        <label>2</label>
    </ligand>
</feature>
<evidence type="ECO:0000256" key="17">
    <source>
        <dbReference type="ARBA" id="ARBA00023288"/>
    </source>
</evidence>
<evidence type="ECO:0000256" key="20">
    <source>
        <dbReference type="ARBA" id="ARBA00037828"/>
    </source>
</evidence>
<comment type="similarity">
    <text evidence="3 28">Belongs to the alkaline phosphatase family.</text>
</comment>
<evidence type="ECO:0000256" key="18">
    <source>
        <dbReference type="ARBA" id="ARBA00036105"/>
    </source>
</evidence>
<evidence type="ECO:0000313" key="31">
    <source>
        <dbReference type="Proteomes" id="UP000271974"/>
    </source>
</evidence>
<dbReference type="PANTHER" id="PTHR11596:SF74">
    <property type="entry name" value="ALKALINE PHOSPHATASE, TISSUE-NONSPECIFIC ISOZYME"/>
    <property type="match status" value="1"/>
</dbReference>
<comment type="cofactor">
    <cofactor evidence="27">
        <name>Zn(2+)</name>
        <dbReference type="ChEBI" id="CHEBI:29105"/>
    </cofactor>
    <text evidence="27">Binds 2 Zn(2+) ions.</text>
</comment>
<keyword evidence="9" id="KW-0732">Signal</keyword>
<dbReference type="CDD" id="cd16012">
    <property type="entry name" value="ALP"/>
    <property type="match status" value="1"/>
</dbReference>
<dbReference type="PROSITE" id="PS00123">
    <property type="entry name" value="ALKALINE_PHOSPHATASE"/>
    <property type="match status" value="1"/>
</dbReference>
<feature type="non-terminal residue" evidence="30">
    <location>
        <position position="1"/>
    </location>
</feature>
<dbReference type="SMART" id="SM00098">
    <property type="entry name" value="alkPPc"/>
    <property type="match status" value="1"/>
</dbReference>
<comment type="caution">
    <text evidence="30">The sequence shown here is derived from an EMBL/GenBank/DDBJ whole genome shotgun (WGS) entry which is preliminary data.</text>
</comment>
<dbReference type="InterPro" id="IPR017850">
    <property type="entry name" value="Alkaline_phosphatase_core_sf"/>
</dbReference>
<evidence type="ECO:0000256" key="7">
    <source>
        <dbReference type="ARBA" id="ARBA00022591"/>
    </source>
</evidence>
<evidence type="ECO:0000256" key="23">
    <source>
        <dbReference type="ARBA" id="ARBA00048929"/>
    </source>
</evidence>
<keyword evidence="15" id="KW-1015">Disulfide bond</keyword>
<keyword evidence="16" id="KW-0325">Glycoprotein</keyword>
<feature type="binding site" evidence="27">
    <location>
        <position position="35"/>
    </location>
    <ligand>
        <name>Mg(2+)</name>
        <dbReference type="ChEBI" id="CHEBI:18420"/>
    </ligand>
</feature>
<dbReference type="PANTHER" id="PTHR11596">
    <property type="entry name" value="ALKALINE PHOSPHATASE"/>
    <property type="match status" value="1"/>
</dbReference>
<evidence type="ECO:0000256" key="24">
    <source>
        <dbReference type="ARBA" id="ARBA00049444"/>
    </source>
</evidence>
<evidence type="ECO:0000256" key="4">
    <source>
        <dbReference type="ARBA" id="ARBA00011738"/>
    </source>
</evidence>
<keyword evidence="5" id="KW-1003">Cell membrane</keyword>
<gene>
    <name evidence="30" type="ORF">EGW08_012176</name>
</gene>
<dbReference type="SUPFAM" id="SSF53649">
    <property type="entry name" value="Alkaline phosphatase-like"/>
    <property type="match status" value="1"/>
</dbReference>
<evidence type="ECO:0000256" key="28">
    <source>
        <dbReference type="RuleBase" id="RU003946"/>
    </source>
</evidence>
<comment type="catalytic activity">
    <reaction evidence="19">
        <text>AMP + H2O = adenosine + phosphate</text>
        <dbReference type="Rhea" id="RHEA:29375"/>
        <dbReference type="ChEBI" id="CHEBI:15377"/>
        <dbReference type="ChEBI" id="CHEBI:16335"/>
        <dbReference type="ChEBI" id="CHEBI:43474"/>
        <dbReference type="ChEBI" id="CHEBI:456215"/>
    </reaction>
    <physiologicalReaction direction="left-to-right" evidence="19">
        <dbReference type="Rhea" id="RHEA:29376"/>
    </physiologicalReaction>
</comment>
<feature type="binding site" evidence="27">
    <location>
        <position position="327"/>
    </location>
    <ligand>
        <name>Zn(2+)</name>
        <dbReference type="ChEBI" id="CHEBI:29105"/>
        <label>2</label>
    </ligand>
</feature>
<feature type="binding site" evidence="27">
    <location>
        <position position="328"/>
    </location>
    <ligand>
        <name>Zn(2+)</name>
        <dbReference type="ChEBI" id="CHEBI:29105"/>
        <label>2</label>
    </ligand>
</feature>
<evidence type="ECO:0000256" key="29">
    <source>
        <dbReference type="RuleBase" id="RU003947"/>
    </source>
</evidence>
<dbReference type="GO" id="GO:0043262">
    <property type="term" value="F:ADP phosphatase activity"/>
    <property type="evidence" value="ECO:0007669"/>
    <property type="project" value="RHEA"/>
</dbReference>
<proteinExistence type="inferred from homology"/>
<evidence type="ECO:0000313" key="30">
    <source>
        <dbReference type="EMBL" id="RUS80059.1"/>
    </source>
</evidence>
<evidence type="ECO:0000256" key="16">
    <source>
        <dbReference type="ARBA" id="ARBA00023180"/>
    </source>
</evidence>
<keyword evidence="17" id="KW-0449">Lipoprotein</keyword>
<evidence type="ECO:0000256" key="19">
    <source>
        <dbReference type="ARBA" id="ARBA00036923"/>
    </source>
</evidence>
<comment type="catalytic activity">
    <reaction evidence="18">
        <text>a phosphate monoester + H2O = an alcohol + phosphate</text>
        <dbReference type="Rhea" id="RHEA:15017"/>
        <dbReference type="ChEBI" id="CHEBI:15377"/>
        <dbReference type="ChEBI" id="CHEBI:30879"/>
        <dbReference type="ChEBI" id="CHEBI:43474"/>
        <dbReference type="ChEBI" id="CHEBI:67140"/>
        <dbReference type="EC" id="3.1.3.1"/>
    </reaction>
    <physiologicalReaction direction="left-to-right" evidence="18">
        <dbReference type="Rhea" id="RHEA:15018"/>
    </physiologicalReaction>
</comment>
<evidence type="ECO:0000256" key="25">
    <source>
        <dbReference type="ARBA" id="ARBA00049526"/>
    </source>
</evidence>
<evidence type="ECO:0000256" key="2">
    <source>
        <dbReference type="ARBA" id="ARBA00004193"/>
    </source>
</evidence>
<dbReference type="GO" id="GO:0004427">
    <property type="term" value="F:inorganic diphosphate phosphatase activity"/>
    <property type="evidence" value="ECO:0007669"/>
    <property type="project" value="RHEA"/>
</dbReference>
<keyword evidence="11 27" id="KW-0862">Zinc</keyword>
<keyword evidence="10 29" id="KW-0378">Hydrolase</keyword>
<sequence>TDPTYWHNVAQSELEAALRDRQKGVAKNVILFLGDGMGPTTVTAGRILAGQIKGKHGEETTYNVDTQVTDSAASGTAYLSGVKTNQGILGLNARAMKGRCNTTHQAEVQSILRWSLDAGKSGGVVTTTRITHATPGASYSHTPERNWESDSFLPSNKHVFCFCNCIFFILNCFRPGLICYGRKKSALHCLFTCCLVKFYALLDWQDMKKEQGKAYKYVYDRSGLEAVDIAHTDYLLGLFNQDHMMYERERNKTKEPSLAEMTAKAIQILKKNENGFFLLVEGGRIDHGHHSAQASLALHDVVAFADAVEKASQLTSPSDTLIVVTADHSHAFAVAGYPSRGNDILGLSMVDDKLTLAGDNLPYTTLVYGNGPGFTATRENITLVDTTDPMYKSQSAVPLSYETHGGEDVAIYAKGPQSFLYSGVHEQNYIPMVMAYASCVGPYGESAQRKCARDETVTAPQNIQQTVCDSAAVTLANLTVFLLCLFVSSATR</sequence>
<evidence type="ECO:0000256" key="26">
    <source>
        <dbReference type="PIRSR" id="PIRSR601952-1"/>
    </source>
</evidence>
<evidence type="ECO:0000256" key="15">
    <source>
        <dbReference type="ARBA" id="ARBA00023157"/>
    </source>
</evidence>
<keyword evidence="13 27" id="KW-0460">Magnesium</keyword>
<keyword evidence="7" id="KW-0091">Biomineralization</keyword>
<accession>A0A433TET2</accession>
<evidence type="ECO:0000256" key="14">
    <source>
        <dbReference type="ARBA" id="ARBA00023136"/>
    </source>
</evidence>
<name>A0A433TET2_ELYCH</name>
<comment type="catalytic activity">
    <reaction evidence="21">
        <text>diphosphate + H2O = 2 phosphate + H(+)</text>
        <dbReference type="Rhea" id="RHEA:24576"/>
        <dbReference type="ChEBI" id="CHEBI:15377"/>
        <dbReference type="ChEBI" id="CHEBI:15378"/>
        <dbReference type="ChEBI" id="CHEBI:33019"/>
        <dbReference type="ChEBI" id="CHEBI:43474"/>
    </reaction>
    <physiologicalReaction direction="left-to-right" evidence="21">
        <dbReference type="Rhea" id="RHEA:24577"/>
    </physiologicalReaction>
</comment>
<dbReference type="InterPro" id="IPR018299">
    <property type="entry name" value="Alkaline_phosphatase_AS"/>
</dbReference>
<dbReference type="Pfam" id="PF00245">
    <property type="entry name" value="Alk_phosphatase"/>
    <property type="match status" value="1"/>
</dbReference>
<keyword evidence="8 27" id="KW-0479">Metal-binding</keyword>
<dbReference type="GO" id="GO:0016887">
    <property type="term" value="F:ATP hydrolysis activity"/>
    <property type="evidence" value="ECO:0007669"/>
    <property type="project" value="RHEA"/>
</dbReference>
<protein>
    <recommendedName>
        <fullName evidence="29">Alkaline phosphatase</fullName>
        <ecNumber evidence="29">3.1.3.1</ecNumber>
    </recommendedName>
</protein>